<evidence type="ECO:0000256" key="5">
    <source>
        <dbReference type="PROSITE-ProRule" id="PRU00042"/>
    </source>
</evidence>
<dbReference type="SMART" id="SM00355">
    <property type="entry name" value="ZnF_C2H2"/>
    <property type="match status" value="1"/>
</dbReference>
<evidence type="ECO:0000256" key="3">
    <source>
        <dbReference type="ARBA" id="ARBA00022771"/>
    </source>
</evidence>
<keyword evidence="4" id="KW-0862">Zinc</keyword>
<dbReference type="OrthoDB" id="6139717at2759"/>
<protein>
    <recommendedName>
        <fullName evidence="7">C2H2-type domain-containing protein</fullName>
    </recommendedName>
</protein>
<evidence type="ECO:0000256" key="4">
    <source>
        <dbReference type="ARBA" id="ARBA00022833"/>
    </source>
</evidence>
<keyword evidence="1" id="KW-0479">Metal-binding</keyword>
<dbReference type="Pfam" id="PF00096">
    <property type="entry name" value="zf-C2H2"/>
    <property type="match status" value="1"/>
</dbReference>
<dbReference type="AlphaFoldDB" id="A0A8B6FT37"/>
<evidence type="ECO:0000259" key="7">
    <source>
        <dbReference type="PROSITE" id="PS50157"/>
    </source>
</evidence>
<dbReference type="Gene3D" id="3.30.160.60">
    <property type="entry name" value="Classic Zinc Finger"/>
    <property type="match status" value="3"/>
</dbReference>
<keyword evidence="2" id="KW-0677">Repeat</keyword>
<comment type="caution">
    <text evidence="8">The sequence shown here is derived from an EMBL/GenBank/DDBJ whole genome shotgun (WGS) entry which is preliminary data.</text>
</comment>
<name>A0A8B6FT37_MYTGA</name>
<dbReference type="GO" id="GO:0000981">
    <property type="term" value="F:DNA-binding transcription factor activity, RNA polymerase II-specific"/>
    <property type="evidence" value="ECO:0007669"/>
    <property type="project" value="TreeGrafter"/>
</dbReference>
<evidence type="ECO:0000256" key="6">
    <source>
        <dbReference type="SAM" id="MobiDB-lite"/>
    </source>
</evidence>
<dbReference type="InterPro" id="IPR013087">
    <property type="entry name" value="Znf_C2H2_type"/>
</dbReference>
<dbReference type="Proteomes" id="UP000596742">
    <property type="component" value="Unassembled WGS sequence"/>
</dbReference>
<dbReference type="PANTHER" id="PTHR23235:SF120">
    <property type="entry name" value="KRUPPEL-LIKE FACTOR 15"/>
    <property type="match status" value="1"/>
</dbReference>
<evidence type="ECO:0000313" key="8">
    <source>
        <dbReference type="EMBL" id="VDI55004.1"/>
    </source>
</evidence>
<dbReference type="EMBL" id="UYJE01007462">
    <property type="protein sequence ID" value="VDI55004.1"/>
    <property type="molecule type" value="Genomic_DNA"/>
</dbReference>
<dbReference type="PROSITE" id="PS00028">
    <property type="entry name" value="ZINC_FINGER_C2H2_1"/>
    <property type="match status" value="1"/>
</dbReference>
<dbReference type="FunFam" id="3.30.160.60:FF:000303">
    <property type="entry name" value="Zinc finger protein 41"/>
    <property type="match status" value="1"/>
</dbReference>
<reference evidence="8" key="1">
    <citation type="submission" date="2018-11" db="EMBL/GenBank/DDBJ databases">
        <authorList>
            <person name="Alioto T."/>
            <person name="Alioto T."/>
        </authorList>
    </citation>
    <scope>NUCLEOTIDE SEQUENCE</scope>
</reference>
<accession>A0A8B6FT37</accession>
<dbReference type="GO" id="GO:0000978">
    <property type="term" value="F:RNA polymerase II cis-regulatory region sequence-specific DNA binding"/>
    <property type="evidence" value="ECO:0007669"/>
    <property type="project" value="TreeGrafter"/>
</dbReference>
<proteinExistence type="predicted"/>
<feature type="domain" description="C2H2-type" evidence="7">
    <location>
        <begin position="597"/>
        <end position="624"/>
    </location>
</feature>
<organism evidence="8 9">
    <name type="scientific">Mytilus galloprovincialis</name>
    <name type="common">Mediterranean mussel</name>
    <dbReference type="NCBI Taxonomy" id="29158"/>
    <lineage>
        <taxon>Eukaryota</taxon>
        <taxon>Metazoa</taxon>
        <taxon>Spiralia</taxon>
        <taxon>Lophotrochozoa</taxon>
        <taxon>Mollusca</taxon>
        <taxon>Bivalvia</taxon>
        <taxon>Autobranchia</taxon>
        <taxon>Pteriomorphia</taxon>
        <taxon>Mytilida</taxon>
        <taxon>Mytiloidea</taxon>
        <taxon>Mytilidae</taxon>
        <taxon>Mytilinae</taxon>
        <taxon>Mytilus</taxon>
    </lineage>
</organism>
<feature type="region of interest" description="Disordered" evidence="6">
    <location>
        <begin position="454"/>
        <end position="483"/>
    </location>
</feature>
<dbReference type="InterPro" id="IPR036236">
    <property type="entry name" value="Znf_C2H2_sf"/>
</dbReference>
<feature type="compositionally biased region" description="Gly residues" evidence="6">
    <location>
        <begin position="454"/>
        <end position="476"/>
    </location>
</feature>
<evidence type="ECO:0000256" key="2">
    <source>
        <dbReference type="ARBA" id="ARBA00022737"/>
    </source>
</evidence>
<keyword evidence="3 5" id="KW-0863">Zinc-finger</keyword>
<sequence length="781" mass="86859">MASDMCPLDYFTTVHVKWVKVNVNCPELLLIGKTVLLVRLLKVTHSVTNCVWTFGSILSSSDVRSTLGPWSRRRDMDLNHIFDFVLCCFFLLQLCEFSQSLYVAKSRPNYGKTLNVYKPVYLASGKNVHNSLHGPISGGGYSNFGSRLPVMPNGYDNGYAARKYVKHVKGNMAKKIVKKTIINSKTDVNIRKDQPLTVVFNRPKPVIVLDRRPIINVIKKVENKAKVVNKQKVSLVGTVGRATGQKTINVAHGGSKSKVNTGGARINMKGGNAIGGKAKLRTGDINLNFYDKKPAGAFQRPGMIEAAMVAGGFGQVVGPQFAMGGQNIDISSLLDTPPLPDIPIVPSVPSPGAFDVMDAIALKTAVARLEQKITGMQHNVNINNNNNNNNQNVNNNANNVNTNKLNNNNLNNHNDINNNVHGGFDMDNLMMAMMLNGGELSDAMVESMTRKLTGVGGAPGGGAGSGGTGSGGGGGTKTIKIGPENTTGKSVVLKVDGNVQISKSNLESTSLSQEPAEGRLQTSVSILLKKSTCFYVVTSLRRFRYQRKATVFHFCLKKQTTLIFKNNILRENLFKNLFKIHMRTHTGEKPYECDKPHICDVCGKRFSQRKSLQIHMITHTGDTPHICDVCGKGFKETRQKRVLKKAYLRQTEHILGTNRNTYLRQTENAYLQQTENTYLRQTERLLATNREHILATNREHILATNREHIFATNREHILATNREHILATNREHLLETNREHLLETNREHIFATNREHILATNRERLLATNTIHMRYMLKSCF</sequence>
<evidence type="ECO:0000256" key="1">
    <source>
        <dbReference type="ARBA" id="ARBA00022723"/>
    </source>
</evidence>
<keyword evidence="9" id="KW-1185">Reference proteome</keyword>
<dbReference type="SUPFAM" id="SSF57667">
    <property type="entry name" value="beta-beta-alpha zinc fingers"/>
    <property type="match status" value="1"/>
</dbReference>
<dbReference type="PROSITE" id="PS50157">
    <property type="entry name" value="ZINC_FINGER_C2H2_2"/>
    <property type="match status" value="1"/>
</dbReference>
<dbReference type="GO" id="GO:0008270">
    <property type="term" value="F:zinc ion binding"/>
    <property type="evidence" value="ECO:0007669"/>
    <property type="project" value="UniProtKB-KW"/>
</dbReference>
<dbReference type="PANTHER" id="PTHR23235">
    <property type="entry name" value="KRUEPPEL-LIKE TRANSCRIPTION FACTOR"/>
    <property type="match status" value="1"/>
</dbReference>
<gene>
    <name evidence="8" type="ORF">MGAL_10B094408</name>
</gene>
<evidence type="ECO:0000313" key="9">
    <source>
        <dbReference type="Proteomes" id="UP000596742"/>
    </source>
</evidence>